<dbReference type="GO" id="GO:0046872">
    <property type="term" value="F:metal ion binding"/>
    <property type="evidence" value="ECO:0007669"/>
    <property type="project" value="UniProtKB-KW"/>
</dbReference>
<dbReference type="GO" id="GO:0009228">
    <property type="term" value="P:thiamine biosynthetic process"/>
    <property type="evidence" value="ECO:0007669"/>
    <property type="project" value="UniProtKB-KW"/>
</dbReference>
<dbReference type="EMBL" id="VFRR01000055">
    <property type="protein sequence ID" value="TPE46627.1"/>
    <property type="molecule type" value="Genomic_DNA"/>
</dbReference>
<evidence type="ECO:0000256" key="4">
    <source>
        <dbReference type="ARBA" id="ARBA00011738"/>
    </source>
</evidence>
<dbReference type="GO" id="GO:0016740">
    <property type="term" value="F:transferase activity"/>
    <property type="evidence" value="ECO:0007669"/>
    <property type="project" value="UniProtKB-KW"/>
</dbReference>
<evidence type="ECO:0000256" key="1">
    <source>
        <dbReference type="ARBA" id="ARBA00003469"/>
    </source>
</evidence>
<evidence type="ECO:0000256" key="3">
    <source>
        <dbReference type="ARBA" id="ARBA00009406"/>
    </source>
</evidence>
<comment type="subunit">
    <text evidence="4">Homodimer.</text>
</comment>
<proteinExistence type="inferred from homology"/>
<comment type="caution">
    <text evidence="13">The sequence shown here is derived from an EMBL/GenBank/DDBJ whole genome shotgun (WGS) entry which is preliminary data.</text>
</comment>
<comment type="similarity">
    <text evidence="3">Belongs to the NMT1/THI5 family.</text>
</comment>
<organism evidence="13 14">
    <name type="scientific">Maribrevibacterium harenarium</name>
    <dbReference type="NCBI Taxonomy" id="2589817"/>
    <lineage>
        <taxon>Bacteria</taxon>
        <taxon>Pseudomonadati</taxon>
        <taxon>Pseudomonadota</taxon>
        <taxon>Gammaproteobacteria</taxon>
        <taxon>Oceanospirillales</taxon>
        <taxon>Oceanospirillaceae</taxon>
        <taxon>Maribrevibacterium</taxon>
    </lineage>
</organism>
<evidence type="ECO:0000313" key="14">
    <source>
        <dbReference type="Proteomes" id="UP000315901"/>
    </source>
</evidence>
<name>A0A501WHR2_9GAMM</name>
<evidence type="ECO:0000256" key="2">
    <source>
        <dbReference type="ARBA" id="ARBA00004948"/>
    </source>
</evidence>
<dbReference type="InterPro" id="IPR015168">
    <property type="entry name" value="SsuA/THI5"/>
</dbReference>
<dbReference type="PANTHER" id="PTHR31528">
    <property type="entry name" value="4-AMINO-5-HYDROXYMETHYL-2-METHYLPYRIMIDINE PHOSPHATE SYNTHASE THI11-RELATED"/>
    <property type="match status" value="1"/>
</dbReference>
<evidence type="ECO:0000313" key="13">
    <source>
        <dbReference type="EMBL" id="TPE46627.1"/>
    </source>
</evidence>
<evidence type="ECO:0000256" key="6">
    <source>
        <dbReference type="ARBA" id="ARBA00022723"/>
    </source>
</evidence>
<dbReference type="Proteomes" id="UP000315901">
    <property type="component" value="Unassembled WGS sequence"/>
</dbReference>
<keyword evidence="8" id="KW-0784">Thiamine biosynthesis</keyword>
<keyword evidence="7" id="KW-0663">Pyridoxal phosphate</keyword>
<evidence type="ECO:0000256" key="5">
    <source>
        <dbReference type="ARBA" id="ARBA00022679"/>
    </source>
</evidence>
<dbReference type="Gene3D" id="3.40.190.10">
    <property type="entry name" value="Periplasmic binding protein-like II"/>
    <property type="match status" value="2"/>
</dbReference>
<keyword evidence="14" id="KW-1185">Reference proteome</keyword>
<comment type="catalytic activity">
    <reaction evidence="11">
        <text>N(6)-(pyridoxal phosphate)-L-lysyl-[4-amino-5-hydroxymethyl-2-methylpyrimidine phosphate synthase] + L-histidyl-[4-amino-5-hydroxymethyl-2-methylpyrimidine phosphate synthase] + 2 Fe(3+) + 4 H2O = L-lysyl-[4-amino-5-hydroxymethyl-2-methylpyrimidine phosphate synthase] + (2S)-2-amino-5-hydroxy-4-oxopentanoyl-[4-amino-5-hydroxymethyl-2-methylpyrimidine phosphate synthase] + 4-amino-2-methyl-5-(phosphooxymethyl)pyrimidine + 3-oxopropanoate + 2 Fe(2+) + 2 H(+)</text>
        <dbReference type="Rhea" id="RHEA:65756"/>
        <dbReference type="Rhea" id="RHEA-COMP:16892"/>
        <dbReference type="Rhea" id="RHEA-COMP:16893"/>
        <dbReference type="Rhea" id="RHEA-COMP:16894"/>
        <dbReference type="Rhea" id="RHEA-COMP:16895"/>
        <dbReference type="ChEBI" id="CHEBI:15377"/>
        <dbReference type="ChEBI" id="CHEBI:15378"/>
        <dbReference type="ChEBI" id="CHEBI:29033"/>
        <dbReference type="ChEBI" id="CHEBI:29034"/>
        <dbReference type="ChEBI" id="CHEBI:29969"/>
        <dbReference type="ChEBI" id="CHEBI:29979"/>
        <dbReference type="ChEBI" id="CHEBI:33190"/>
        <dbReference type="ChEBI" id="CHEBI:58354"/>
        <dbReference type="ChEBI" id="CHEBI:143915"/>
        <dbReference type="ChEBI" id="CHEBI:157692"/>
    </reaction>
    <physiologicalReaction direction="left-to-right" evidence="11">
        <dbReference type="Rhea" id="RHEA:65757"/>
    </physiologicalReaction>
</comment>
<evidence type="ECO:0000256" key="11">
    <source>
        <dbReference type="ARBA" id="ARBA00048179"/>
    </source>
</evidence>
<comment type="function">
    <text evidence="1">Responsible for the formation of the pyrimidine heterocycle in the thiamine biosynthesis pathway. Catalyzes the formation of hydroxymethylpyrimidine phosphate (HMP-P) from histidine and pyridoxal phosphate (PLP). The protein uses PLP and the active site histidine to form HMP-P, generating an inactive enzyme. The enzyme can only undergo a single turnover, which suggests it is a suicide enzyme.</text>
</comment>
<accession>A0A501WHR2</accession>
<comment type="pathway">
    <text evidence="2">Cofactor biosynthesis; thiamine diphosphate biosynthesis.</text>
</comment>
<dbReference type="SUPFAM" id="SSF53850">
    <property type="entry name" value="Periplasmic binding protein-like II"/>
    <property type="match status" value="1"/>
</dbReference>
<evidence type="ECO:0000256" key="8">
    <source>
        <dbReference type="ARBA" id="ARBA00022977"/>
    </source>
</evidence>
<evidence type="ECO:0000256" key="7">
    <source>
        <dbReference type="ARBA" id="ARBA00022898"/>
    </source>
</evidence>
<evidence type="ECO:0000256" key="9">
    <source>
        <dbReference type="ARBA" id="ARBA00023004"/>
    </source>
</evidence>
<keyword evidence="6" id="KW-0479">Metal-binding</keyword>
<gene>
    <name evidence="13" type="ORF">FJM67_15825</name>
</gene>
<keyword evidence="5" id="KW-0808">Transferase</keyword>
<feature type="domain" description="SsuA/THI5-like" evidence="12">
    <location>
        <begin position="48"/>
        <end position="166"/>
    </location>
</feature>
<dbReference type="PANTHER" id="PTHR31528:SF1">
    <property type="entry name" value="4-AMINO-5-HYDROXYMETHYL-2-METHYLPYRIMIDINE PHOSPHATE SYNTHASE THI11-RELATED"/>
    <property type="match status" value="1"/>
</dbReference>
<sequence length="167" mass="18790">MFGIFLNSSGLECGAVKHWVVWLLILLGAGQVVAQEKVRLQLKWEHAFQFAGYYAAQELGYYDEAGLQVEIVPAKPGVNVYDEVESGRAEFGVGNSSVLIQRDQGKPFVILAVIFQHSPTVFLARHDVLTLHDWAKKRIMIEPSSDELFLYLEHEGLDTSELQFIPL</sequence>
<dbReference type="InterPro" id="IPR027939">
    <property type="entry name" value="NMT1/THI5"/>
</dbReference>
<dbReference type="Pfam" id="PF09084">
    <property type="entry name" value="NMT1"/>
    <property type="match status" value="1"/>
</dbReference>
<evidence type="ECO:0000256" key="10">
    <source>
        <dbReference type="ARBA" id="ARBA00033171"/>
    </source>
</evidence>
<evidence type="ECO:0000259" key="12">
    <source>
        <dbReference type="Pfam" id="PF09084"/>
    </source>
</evidence>
<reference evidence="13 14" key="1">
    <citation type="submission" date="2019-06" db="EMBL/GenBank/DDBJ databases">
        <title>A novel bacterium of genus Marinomonas, isolated from coastal sand.</title>
        <authorList>
            <person name="Huang H."/>
            <person name="Mo K."/>
            <person name="Hu Y."/>
        </authorList>
    </citation>
    <scope>NUCLEOTIDE SEQUENCE [LARGE SCALE GENOMIC DNA]</scope>
    <source>
        <strain evidence="13 14">HB171799</strain>
    </source>
</reference>
<protein>
    <recommendedName>
        <fullName evidence="10">Thiamine pyrimidine synthase</fullName>
    </recommendedName>
</protein>
<dbReference type="OrthoDB" id="9815602at2"/>
<keyword evidence="9" id="KW-0408">Iron</keyword>
<dbReference type="AlphaFoldDB" id="A0A501WHR2"/>